<keyword evidence="3" id="KW-1185">Reference proteome</keyword>
<dbReference type="Gene3D" id="1.10.3210.10">
    <property type="entry name" value="Hypothetical protein af1432"/>
    <property type="match status" value="1"/>
</dbReference>
<organism evidence="2 3">
    <name type="scientific">Paenacidovorax caeni</name>
    <dbReference type="NCBI Taxonomy" id="343013"/>
    <lineage>
        <taxon>Bacteria</taxon>
        <taxon>Pseudomonadati</taxon>
        <taxon>Pseudomonadota</taxon>
        <taxon>Betaproteobacteria</taxon>
        <taxon>Burkholderiales</taxon>
        <taxon>Comamonadaceae</taxon>
        <taxon>Paenacidovorax</taxon>
    </lineage>
</organism>
<dbReference type="InterPro" id="IPR013976">
    <property type="entry name" value="HDOD"/>
</dbReference>
<name>A0A1I7HV91_9BURK</name>
<dbReference type="PANTHER" id="PTHR33525:SF4">
    <property type="entry name" value="CYCLIC DI-GMP PHOSPHODIESTERASE CDGJ"/>
    <property type="match status" value="1"/>
</dbReference>
<reference evidence="2 3" key="1">
    <citation type="submission" date="2016-10" db="EMBL/GenBank/DDBJ databases">
        <authorList>
            <person name="de Groot N.N."/>
        </authorList>
    </citation>
    <scope>NUCLEOTIDE SEQUENCE [LARGE SCALE GENOMIC DNA]</scope>
    <source>
        <strain evidence="2 3">R-24608</strain>
    </source>
</reference>
<dbReference type="RefSeq" id="WP_054255371.1">
    <property type="nucleotide sequence ID" value="NZ_CYIG01000006.1"/>
</dbReference>
<gene>
    <name evidence="2" type="ORF">SAMN04489707_101294</name>
</gene>
<evidence type="ECO:0000313" key="2">
    <source>
        <dbReference type="EMBL" id="SFU64648.1"/>
    </source>
</evidence>
<proteinExistence type="predicted"/>
<dbReference type="EMBL" id="FPBX01000012">
    <property type="protein sequence ID" value="SFU64648.1"/>
    <property type="molecule type" value="Genomic_DNA"/>
</dbReference>
<dbReference type="Pfam" id="PF08668">
    <property type="entry name" value="HDOD"/>
    <property type="match status" value="1"/>
</dbReference>
<evidence type="ECO:0000259" key="1">
    <source>
        <dbReference type="PROSITE" id="PS51833"/>
    </source>
</evidence>
<dbReference type="InterPro" id="IPR052340">
    <property type="entry name" value="RNase_Y/CdgJ"/>
</dbReference>
<dbReference type="STRING" id="343013.SAMN04489707_101294"/>
<dbReference type="SUPFAM" id="SSF109604">
    <property type="entry name" value="HD-domain/PDEase-like"/>
    <property type="match status" value="1"/>
</dbReference>
<evidence type="ECO:0000313" key="3">
    <source>
        <dbReference type="Proteomes" id="UP000183656"/>
    </source>
</evidence>
<dbReference type="OrthoDB" id="9804751at2"/>
<dbReference type="AlphaFoldDB" id="A0A1I7HV91"/>
<dbReference type="PROSITE" id="PS51833">
    <property type="entry name" value="HDOD"/>
    <property type="match status" value="1"/>
</dbReference>
<feature type="domain" description="HDOD" evidence="1">
    <location>
        <begin position="270"/>
        <end position="440"/>
    </location>
</feature>
<dbReference type="Proteomes" id="UP000183656">
    <property type="component" value="Unassembled WGS sequence"/>
</dbReference>
<dbReference type="PANTHER" id="PTHR33525">
    <property type="match status" value="1"/>
</dbReference>
<protein>
    <submittedName>
        <fullName evidence="2">EAL and modified HD-GYP domain-containing signal transduction protein</fullName>
    </submittedName>
</protein>
<accession>A0A1I7HV91</accession>
<sequence length="440" mass="49482">MSSLLDFFRRLLGRSRPSPAPAQTQQGKASAQFQVLNQLAPLKAEPSAPAPAPTPTNRSASFICREPVLNRQEQIAGYFFHLHGHLQSRLQGKNEPLHKAYDDALLRNLIDLHVHRLLGHRKAFIHLSPASLNNPLLERLPVKNSVLMLSPNLNALDLDQLQPQLATLRQAGMAHGWVLDKNLLALHPALRELAMQADYVQLDTAKFDGLEIEALCETLGNSPAQNRAPLQWIAQELHSFDEFNLCFKGGFDFFMGDFVTSRENWHPPKSEINRLLTIKLLNLLRSDEDLSVIAQQITADPVLAFKLLRYLNSPAFGLSQPVLTIDKAVMVLGRERCYRWVSLLLFDIQQSGYRERVLIEHALTRAFYLESLAGQGLLQGPKEELFILGLFSMLDLLIGHPLETILQETHLPAPVHRALLARIFHVCSQRPAQRGIAARI</sequence>